<sequence length="125" mass="13893">MLIILVSPPPFLRQKGVEFPETQRWEISSSLYFITSSNAIWVLLAPFGERDCQTLSLKRTASSSASVSSAALIKWETSVNSLNRFKSYLAFFCTKFSLFRTLPPSTPSPRNPSISSVASRNSVVI</sequence>
<accession>A0AAV4WIW2</accession>
<dbReference type="Proteomes" id="UP001054837">
    <property type="component" value="Unassembled WGS sequence"/>
</dbReference>
<organism evidence="2 3">
    <name type="scientific">Caerostris darwini</name>
    <dbReference type="NCBI Taxonomy" id="1538125"/>
    <lineage>
        <taxon>Eukaryota</taxon>
        <taxon>Metazoa</taxon>
        <taxon>Ecdysozoa</taxon>
        <taxon>Arthropoda</taxon>
        <taxon>Chelicerata</taxon>
        <taxon>Arachnida</taxon>
        <taxon>Araneae</taxon>
        <taxon>Araneomorphae</taxon>
        <taxon>Entelegynae</taxon>
        <taxon>Araneoidea</taxon>
        <taxon>Araneidae</taxon>
        <taxon>Caerostris</taxon>
    </lineage>
</organism>
<protein>
    <submittedName>
        <fullName evidence="2">Uncharacterized protein</fullName>
    </submittedName>
</protein>
<dbReference type="AlphaFoldDB" id="A0AAV4WIW2"/>
<feature type="compositionally biased region" description="Polar residues" evidence="1">
    <location>
        <begin position="111"/>
        <end position="125"/>
    </location>
</feature>
<feature type="region of interest" description="Disordered" evidence="1">
    <location>
        <begin position="104"/>
        <end position="125"/>
    </location>
</feature>
<comment type="caution">
    <text evidence="2">The sequence shown here is derived from an EMBL/GenBank/DDBJ whole genome shotgun (WGS) entry which is preliminary data.</text>
</comment>
<keyword evidence="3" id="KW-1185">Reference proteome</keyword>
<evidence type="ECO:0000313" key="3">
    <source>
        <dbReference type="Proteomes" id="UP001054837"/>
    </source>
</evidence>
<evidence type="ECO:0000313" key="2">
    <source>
        <dbReference type="EMBL" id="GIY81980.1"/>
    </source>
</evidence>
<evidence type="ECO:0000256" key="1">
    <source>
        <dbReference type="SAM" id="MobiDB-lite"/>
    </source>
</evidence>
<dbReference type="EMBL" id="BPLQ01014670">
    <property type="protein sequence ID" value="GIY81980.1"/>
    <property type="molecule type" value="Genomic_DNA"/>
</dbReference>
<reference evidence="2 3" key="1">
    <citation type="submission" date="2021-06" db="EMBL/GenBank/DDBJ databases">
        <title>Caerostris darwini draft genome.</title>
        <authorList>
            <person name="Kono N."/>
            <person name="Arakawa K."/>
        </authorList>
    </citation>
    <scope>NUCLEOTIDE SEQUENCE [LARGE SCALE GENOMIC DNA]</scope>
</reference>
<name>A0AAV4WIW2_9ARAC</name>
<gene>
    <name evidence="2" type="ORF">CDAR_43891</name>
</gene>
<proteinExistence type="predicted"/>